<dbReference type="GO" id="GO:0042176">
    <property type="term" value="P:regulation of protein catabolic process"/>
    <property type="evidence" value="ECO:0007669"/>
    <property type="project" value="UniProtKB-ARBA"/>
</dbReference>
<dbReference type="Gene3D" id="3.20.20.80">
    <property type="entry name" value="Glycosidases"/>
    <property type="match status" value="1"/>
</dbReference>
<dbReference type="GO" id="GO:0046527">
    <property type="term" value="F:glucosyltransferase activity"/>
    <property type="evidence" value="ECO:0007669"/>
    <property type="project" value="UniProtKB-ARBA"/>
</dbReference>
<proteinExistence type="inferred from homology"/>
<evidence type="ECO:0000256" key="20">
    <source>
        <dbReference type="ARBA" id="ARBA00048880"/>
    </source>
</evidence>
<feature type="region of interest" description="Disordered" evidence="24">
    <location>
        <begin position="1"/>
        <end position="21"/>
    </location>
</feature>
<evidence type="ECO:0000256" key="7">
    <source>
        <dbReference type="ARBA" id="ARBA00022729"/>
    </source>
</evidence>
<keyword evidence="10 23" id="KW-0443">Lipid metabolism</keyword>
<dbReference type="UniPathway" id="UPA00296"/>
<evidence type="ECO:0000256" key="19">
    <source>
        <dbReference type="ARBA" id="ARBA00048817"/>
    </source>
</evidence>
<dbReference type="GO" id="GO:0032006">
    <property type="term" value="P:regulation of TOR signaling"/>
    <property type="evidence" value="ECO:0007669"/>
    <property type="project" value="UniProtKB-ARBA"/>
</dbReference>
<dbReference type="GO" id="GO:0030163">
    <property type="term" value="P:protein catabolic process"/>
    <property type="evidence" value="ECO:0007669"/>
    <property type="project" value="UniProtKB-ARBA"/>
</dbReference>
<dbReference type="InterPro" id="IPR033453">
    <property type="entry name" value="Glyco_hydro_30_TIM-barrel"/>
</dbReference>
<evidence type="ECO:0000256" key="3">
    <source>
        <dbReference type="ARBA" id="ARBA00004731"/>
    </source>
</evidence>
<keyword evidence="9 23" id="KW-0746">Sphingolipid metabolism</keyword>
<comment type="pathway">
    <text evidence="4">Sphingolipid metabolism.</text>
</comment>
<dbReference type="GO" id="GO:0016241">
    <property type="term" value="P:regulation of macroautophagy"/>
    <property type="evidence" value="ECO:0007669"/>
    <property type="project" value="UniProtKB-ARBA"/>
</dbReference>
<evidence type="ECO:0000256" key="13">
    <source>
        <dbReference type="ARBA" id="ARBA00033698"/>
    </source>
</evidence>
<dbReference type="InterPro" id="IPR017853">
    <property type="entry name" value="GH"/>
</dbReference>
<dbReference type="GO" id="GO:0008422">
    <property type="term" value="F:beta-glucosidase activity"/>
    <property type="evidence" value="ECO:0007669"/>
    <property type="project" value="UniProtKB-ARBA"/>
</dbReference>
<dbReference type="GO" id="GO:0010605">
    <property type="term" value="P:negative regulation of macromolecule metabolic process"/>
    <property type="evidence" value="ECO:0007669"/>
    <property type="project" value="UniProtKB-ARBA"/>
</dbReference>
<comment type="catalytic activity">
    <reaction evidence="12">
        <text>cholesteryl 3-beta-D-glucoside + H2O = cholesterol + D-glucose</text>
        <dbReference type="Rhea" id="RHEA:11956"/>
        <dbReference type="ChEBI" id="CHEBI:4167"/>
        <dbReference type="ChEBI" id="CHEBI:15377"/>
        <dbReference type="ChEBI" id="CHEBI:16113"/>
        <dbReference type="ChEBI" id="CHEBI:17495"/>
    </reaction>
    <physiologicalReaction direction="left-to-right" evidence="12">
        <dbReference type="Rhea" id="RHEA:11957"/>
    </physiologicalReaction>
</comment>
<dbReference type="SUPFAM" id="SSF51011">
    <property type="entry name" value="Glycosyl hydrolase domain"/>
    <property type="match status" value="2"/>
</dbReference>
<evidence type="ECO:0000256" key="16">
    <source>
        <dbReference type="ARBA" id="ARBA00048111"/>
    </source>
</evidence>
<evidence type="ECO:0000313" key="28">
    <source>
        <dbReference type="Proteomes" id="UP000694555"/>
    </source>
</evidence>
<comment type="pathway">
    <text evidence="5">Lipid metabolism.</text>
</comment>
<evidence type="ECO:0000256" key="17">
    <source>
        <dbReference type="ARBA" id="ARBA00048182"/>
    </source>
</evidence>
<dbReference type="PANTHER" id="PTHR11069:SF23">
    <property type="entry name" value="LYSOSOMAL ACID GLUCOSYLCERAMIDASE"/>
    <property type="match status" value="1"/>
</dbReference>
<dbReference type="Ensembl" id="ENSBJAT00000001853.1">
    <property type="protein sequence ID" value="ENSBJAP00000001805.1"/>
    <property type="gene ID" value="ENSBJAG00000001353.1"/>
</dbReference>
<dbReference type="SUPFAM" id="SSF51445">
    <property type="entry name" value="(Trans)glycosidases"/>
    <property type="match status" value="1"/>
</dbReference>
<protein>
    <recommendedName>
        <fullName evidence="23">Glucosylceramidase</fullName>
        <ecNumber evidence="23">3.2.1.45</ecNumber>
    </recommendedName>
</protein>
<evidence type="ECO:0000256" key="24">
    <source>
        <dbReference type="SAM" id="MobiDB-lite"/>
    </source>
</evidence>
<dbReference type="GO" id="GO:0006680">
    <property type="term" value="P:glucosylceramide catabolic process"/>
    <property type="evidence" value="ECO:0007669"/>
    <property type="project" value="UniProtKB-ARBA"/>
</dbReference>
<dbReference type="GO" id="GO:0042391">
    <property type="term" value="P:regulation of membrane potential"/>
    <property type="evidence" value="ECO:0007669"/>
    <property type="project" value="UniProtKB-ARBA"/>
</dbReference>
<evidence type="ECO:0000256" key="10">
    <source>
        <dbReference type="ARBA" id="ARBA00023098"/>
    </source>
</evidence>
<evidence type="ECO:0000256" key="23">
    <source>
        <dbReference type="RuleBase" id="RU361188"/>
    </source>
</evidence>
<dbReference type="FunFam" id="3.20.20.80:FF:000030">
    <property type="entry name" value="Lysosomal acid glucosylceramidase"/>
    <property type="match status" value="1"/>
</dbReference>
<feature type="domain" description="Glycosyl hydrolase family 30 TIM-barrel" evidence="25">
    <location>
        <begin position="317"/>
        <end position="666"/>
    </location>
</feature>
<evidence type="ECO:0000256" key="14">
    <source>
        <dbReference type="ARBA" id="ARBA00033703"/>
    </source>
</evidence>
<comment type="similarity">
    <text evidence="6 23">Belongs to the glycosyl hydrolase 30 family.</text>
</comment>
<evidence type="ECO:0000256" key="9">
    <source>
        <dbReference type="ARBA" id="ARBA00022919"/>
    </source>
</evidence>
<evidence type="ECO:0000313" key="27">
    <source>
        <dbReference type="Ensembl" id="ENSBJAP00000001805.1"/>
    </source>
</evidence>
<dbReference type="PANTHER" id="PTHR11069">
    <property type="entry name" value="GLUCOSYLCERAMIDASE"/>
    <property type="match status" value="1"/>
</dbReference>
<evidence type="ECO:0000256" key="6">
    <source>
        <dbReference type="ARBA" id="ARBA00005382"/>
    </source>
</evidence>
<dbReference type="AlphaFoldDB" id="A0A8B9ZAZ4"/>
<dbReference type="Pfam" id="PF02055">
    <property type="entry name" value="Glyco_hydro_30"/>
    <property type="match status" value="1"/>
</dbReference>
<dbReference type="GO" id="GO:0006914">
    <property type="term" value="P:autophagy"/>
    <property type="evidence" value="ECO:0007669"/>
    <property type="project" value="UniProtKB-ARBA"/>
</dbReference>
<evidence type="ECO:0000259" key="26">
    <source>
        <dbReference type="Pfam" id="PF17189"/>
    </source>
</evidence>
<reference evidence="27" key="1">
    <citation type="submission" date="2025-08" db="UniProtKB">
        <authorList>
            <consortium name="Ensembl"/>
        </authorList>
    </citation>
    <scope>IDENTIFICATION</scope>
</reference>
<comment type="catalytic activity">
    <reaction evidence="19">
        <text>a beta-D-xylosyl-(1&lt;-&gt;1')-N-acylsphing-4-enine + cholesterol = cholesteryl 3-beta-D-xyloside + an N-acylsphing-4-enine</text>
        <dbReference type="Rhea" id="RHEA:70239"/>
        <dbReference type="ChEBI" id="CHEBI:16113"/>
        <dbReference type="ChEBI" id="CHEBI:52639"/>
        <dbReference type="ChEBI" id="CHEBI:189067"/>
        <dbReference type="ChEBI" id="CHEBI:189068"/>
    </reaction>
    <physiologicalReaction direction="left-to-right" evidence="19">
        <dbReference type="Rhea" id="RHEA:70240"/>
    </physiologicalReaction>
</comment>
<sequence length="740" mass="80976">MGMELFPPSHGLGGTGDPWSSMAWHAMTQSWDKQGGRRSGREVMGGNQAAGTVGVGGWERRWVRGGTHPGGCTLGWDAARAVHGHQRGRREGECWAEAVGSGQGGRGVLVVPKAPRQGDAEAVPALCLCPRAGLGQGKRSWLLTSAAPLPALVLVVSICPSRAAAEVPWGLGVPASWDGSCWYRQYCKQQVSAGTVSPSRGLQRSVVWGTKAVGSVSMVGWSAAPAADLCACPVSPAAGGRPCDAKDFGHGSLVCACSATYCDTLDPVVLPALGTYVKYESSKAGKRLERSEGNFQRNAKTPEFHLTLDMAQRYQKVKGFGGSVTDSAAINIQSLSKDAQNHLLRSYFSEEGIEYNLVRVPMASTDFSIRLYTYADVEGDFELKHFNLTEEDTQMKIPTLQAAQAVAKRPLSLYASPWTSPVWMKTNGAMTGRGTLKGSPGDKYHQAWAKYFIRFLDEYAKHNLTFWAVTAGNEPTAGEIVFYPFQCLGFSPEHQRDFIARDLGPALANSSHRDVRLIILDDQRVMLPYWAQVVLKDPVAASYISGIGIHWYLDFLAPIDLTLSITHHLFPDYFLLSTEASTGSYFWEPRVVLGGWDRGSKYSHSILTNLNNYVTGWTDWNLALNLEGGPNWSKNYVDSPIIVDSSKDVFYKQPMFYHLGHFSKFIPEGSQRMGLAVSKKCRQCELEHSAFLRPDGAIVLVVLNRFPVDVSFGISDPQVGFIEAMAPGDSIQTFLWKQPA</sequence>
<evidence type="ECO:0000256" key="18">
    <source>
        <dbReference type="ARBA" id="ARBA00048698"/>
    </source>
</evidence>
<keyword evidence="7" id="KW-0732">Signal</keyword>
<comment type="catalytic activity">
    <reaction evidence="13">
        <text>a beta-D-galactosyl-(1&lt;-&gt;1')-N-acylsphing-4-enine + H2O = an N-acylsphing-4-enine + D-galactose</text>
        <dbReference type="Rhea" id="RHEA:14297"/>
        <dbReference type="ChEBI" id="CHEBI:4139"/>
        <dbReference type="ChEBI" id="CHEBI:15377"/>
        <dbReference type="ChEBI" id="CHEBI:18390"/>
        <dbReference type="ChEBI" id="CHEBI:52639"/>
        <dbReference type="EC" id="3.2.1.46"/>
    </reaction>
    <physiologicalReaction direction="left-to-right" evidence="13">
        <dbReference type="Rhea" id="RHEA:14298"/>
    </physiologicalReaction>
</comment>
<dbReference type="GO" id="GO:0005102">
    <property type="term" value="F:signaling receptor binding"/>
    <property type="evidence" value="ECO:0007669"/>
    <property type="project" value="UniProtKB-ARBA"/>
</dbReference>
<evidence type="ECO:0000256" key="12">
    <source>
        <dbReference type="ARBA" id="ARBA00033646"/>
    </source>
</evidence>
<evidence type="ECO:0000259" key="25">
    <source>
        <dbReference type="Pfam" id="PF02055"/>
    </source>
</evidence>
<feature type="region of interest" description="Disordered" evidence="24">
    <location>
        <begin position="32"/>
        <end position="51"/>
    </location>
</feature>
<comment type="catalytic activity">
    <reaction evidence="1">
        <text>a beta-D-glucosyl-(1&lt;-&gt;1')-N-acylsphing-4-enine + H2O = an N-acylsphing-4-enine + D-glucose</text>
        <dbReference type="Rhea" id="RHEA:13269"/>
        <dbReference type="ChEBI" id="CHEBI:4167"/>
        <dbReference type="ChEBI" id="CHEBI:15377"/>
        <dbReference type="ChEBI" id="CHEBI:22801"/>
        <dbReference type="ChEBI" id="CHEBI:52639"/>
        <dbReference type="EC" id="3.2.1.45"/>
    </reaction>
    <physiologicalReaction direction="left-to-right" evidence="1">
        <dbReference type="Rhea" id="RHEA:13270"/>
    </physiologicalReaction>
</comment>
<keyword evidence="8 23" id="KW-0378">Hydrolase</keyword>
<evidence type="ECO:0000256" key="11">
    <source>
        <dbReference type="ARBA" id="ARBA00033633"/>
    </source>
</evidence>
<dbReference type="GO" id="GO:0008203">
    <property type="term" value="P:cholesterol metabolic process"/>
    <property type="evidence" value="ECO:0007669"/>
    <property type="project" value="UniProtKB-UniPathway"/>
</dbReference>
<comment type="catalytic activity">
    <reaction evidence="18">
        <text>beta-D-glucosyl-N-dodecanoylsphing-4-enine + cholesterol = N-dodecanoylsphing-4-enine + cholesteryl 3-beta-D-glucoside</text>
        <dbReference type="Rhea" id="RHEA:70307"/>
        <dbReference type="ChEBI" id="CHEBI:16113"/>
        <dbReference type="ChEBI" id="CHEBI:17495"/>
        <dbReference type="ChEBI" id="CHEBI:72956"/>
        <dbReference type="ChEBI" id="CHEBI:76297"/>
    </reaction>
    <physiologicalReaction direction="left-to-right" evidence="18">
        <dbReference type="Rhea" id="RHEA:70308"/>
    </physiologicalReaction>
    <physiologicalReaction direction="right-to-left" evidence="18">
        <dbReference type="Rhea" id="RHEA:70309"/>
    </physiologicalReaction>
</comment>
<keyword evidence="23" id="KW-0326">Glycosidase</keyword>
<accession>A0A8B9ZAZ4</accession>
<dbReference type="GO" id="GO:0004348">
    <property type="term" value="F:glucosylceramidase activity"/>
    <property type="evidence" value="ECO:0007669"/>
    <property type="project" value="UniProtKB-EC"/>
</dbReference>
<dbReference type="GO" id="GO:0005765">
    <property type="term" value="C:lysosomal membrane"/>
    <property type="evidence" value="ECO:0007669"/>
    <property type="project" value="UniProtKB-SubCell"/>
</dbReference>
<evidence type="ECO:0000256" key="8">
    <source>
        <dbReference type="ARBA" id="ARBA00022801"/>
    </source>
</evidence>
<reference evidence="27" key="2">
    <citation type="submission" date="2025-09" db="UniProtKB">
        <authorList>
            <consortium name="Ensembl"/>
        </authorList>
    </citation>
    <scope>IDENTIFICATION</scope>
</reference>
<feature type="domain" description="Glycosyl hydrolase family 30 beta sandwich" evidence="26">
    <location>
        <begin position="669"/>
        <end position="734"/>
    </location>
</feature>
<comment type="pathway">
    <text evidence="3">Steroid metabolism; cholesterol metabolism.</text>
</comment>
<keyword evidence="28" id="KW-1185">Reference proteome</keyword>
<dbReference type="GO" id="GO:0007040">
    <property type="term" value="P:lysosome organization"/>
    <property type="evidence" value="ECO:0007669"/>
    <property type="project" value="UniProtKB-ARBA"/>
</dbReference>
<comment type="catalytic activity">
    <reaction evidence="21">
        <text>beta-D-glucosyl-N-octanoylsphing-4E-enine + cholesterol = N-octanoylsphing-4-enine + cholesteryl 3-beta-D-glucoside</text>
        <dbReference type="Rhea" id="RHEA:70303"/>
        <dbReference type="ChEBI" id="CHEBI:16113"/>
        <dbReference type="ChEBI" id="CHEBI:17495"/>
        <dbReference type="ChEBI" id="CHEBI:45815"/>
        <dbReference type="ChEBI" id="CHEBI:65222"/>
    </reaction>
    <physiologicalReaction direction="left-to-right" evidence="21">
        <dbReference type="Rhea" id="RHEA:70304"/>
    </physiologicalReaction>
    <physiologicalReaction direction="right-to-left" evidence="21">
        <dbReference type="Rhea" id="RHEA:70305"/>
    </physiologicalReaction>
</comment>
<dbReference type="InterPro" id="IPR001139">
    <property type="entry name" value="Glyco_hydro_30"/>
</dbReference>
<comment type="catalytic activity">
    <reaction evidence="17">
        <text>a beta-D-galactosyl-(1&lt;-&gt;1')-N-acylsphing-4-enine + cholesterol = cholesteryl 3-beta-D-galactoside + an N-acylsphing-4-enine</text>
        <dbReference type="Rhea" id="RHEA:70235"/>
        <dbReference type="ChEBI" id="CHEBI:16113"/>
        <dbReference type="ChEBI" id="CHEBI:18390"/>
        <dbReference type="ChEBI" id="CHEBI:52639"/>
        <dbReference type="ChEBI" id="CHEBI:189066"/>
    </reaction>
    <physiologicalReaction direction="left-to-right" evidence="17">
        <dbReference type="Rhea" id="RHEA:70236"/>
    </physiologicalReaction>
    <physiologicalReaction direction="right-to-left" evidence="17">
        <dbReference type="Rhea" id="RHEA:70237"/>
    </physiologicalReaction>
</comment>
<dbReference type="GO" id="GO:0004336">
    <property type="term" value="F:galactosylceramidase activity"/>
    <property type="evidence" value="ECO:0007669"/>
    <property type="project" value="UniProtKB-EC"/>
</dbReference>
<evidence type="ECO:0000256" key="5">
    <source>
        <dbReference type="ARBA" id="ARBA00005189"/>
    </source>
</evidence>
<dbReference type="InterPro" id="IPR033452">
    <property type="entry name" value="GH30_C"/>
</dbReference>
<comment type="catalytic activity">
    <reaction evidence="14">
        <text>1-(beta-D-galactosyl)-N-dodecanoylsphing-4-enine + cholesterol = cholesteryl 3-beta-D-galactoside + N-dodecanoylsphing-4-enine</text>
        <dbReference type="Rhea" id="RHEA:70255"/>
        <dbReference type="ChEBI" id="CHEBI:16113"/>
        <dbReference type="ChEBI" id="CHEBI:72956"/>
        <dbReference type="ChEBI" id="CHEBI:73432"/>
        <dbReference type="ChEBI" id="CHEBI:189066"/>
    </reaction>
    <physiologicalReaction direction="left-to-right" evidence="14">
        <dbReference type="Rhea" id="RHEA:70256"/>
    </physiologicalReaction>
    <physiologicalReaction direction="right-to-left" evidence="14">
        <dbReference type="Rhea" id="RHEA:70257"/>
    </physiologicalReaction>
</comment>
<evidence type="ECO:0000256" key="21">
    <source>
        <dbReference type="ARBA" id="ARBA00049379"/>
    </source>
</evidence>
<comment type="catalytic activity">
    <reaction evidence="11">
        <text>beta-D-xylosyl-(1&lt;-&gt;1')-N-(9Z-octadecenoyl)-sphing-4-enine + cholesterol = cholesteryl 3-beta-D-xyloside + N-(9Z-octadecenoyl)-sphing-4-enine</text>
        <dbReference type="Rhea" id="RHEA:70251"/>
        <dbReference type="ChEBI" id="CHEBI:16113"/>
        <dbReference type="ChEBI" id="CHEBI:77996"/>
        <dbReference type="ChEBI" id="CHEBI:189067"/>
        <dbReference type="ChEBI" id="CHEBI:189081"/>
    </reaction>
    <physiologicalReaction direction="left-to-right" evidence="11">
        <dbReference type="Rhea" id="RHEA:70252"/>
    </physiologicalReaction>
</comment>
<dbReference type="EC" id="3.2.1.45" evidence="23"/>
<evidence type="ECO:0000256" key="4">
    <source>
        <dbReference type="ARBA" id="ARBA00004991"/>
    </source>
</evidence>
<name>A0A8B9ZAZ4_9AVES</name>
<dbReference type="PRINTS" id="PR00843">
    <property type="entry name" value="GLHYDRLASE30"/>
</dbReference>
<organism evidence="27 28">
    <name type="scientific">Buteo japonicus</name>
    <dbReference type="NCBI Taxonomy" id="224669"/>
    <lineage>
        <taxon>Eukaryota</taxon>
        <taxon>Metazoa</taxon>
        <taxon>Chordata</taxon>
        <taxon>Craniata</taxon>
        <taxon>Vertebrata</taxon>
        <taxon>Euteleostomi</taxon>
        <taxon>Archelosauria</taxon>
        <taxon>Archosauria</taxon>
        <taxon>Dinosauria</taxon>
        <taxon>Saurischia</taxon>
        <taxon>Theropoda</taxon>
        <taxon>Coelurosauria</taxon>
        <taxon>Aves</taxon>
        <taxon>Neognathae</taxon>
        <taxon>Neoaves</taxon>
        <taxon>Telluraves</taxon>
        <taxon>Accipitrimorphae</taxon>
        <taxon>Accipitriformes</taxon>
        <taxon>Accipitridae</taxon>
        <taxon>Accipitrinae</taxon>
        <taxon>Buteo</taxon>
    </lineage>
</organism>
<comment type="catalytic activity">
    <reaction evidence="20">
        <text>beta-D-glucosyl-(1&lt;-&gt;1')-N-(15Z-tetracosenoyl)-sphing-4-enine + cholesterol = N-(15Z-tetracosenoyl)-sphing-4-enine + cholesteryl 3-beta-D-glucoside</text>
        <dbReference type="Rhea" id="RHEA:70315"/>
        <dbReference type="ChEBI" id="CHEBI:16113"/>
        <dbReference type="ChEBI" id="CHEBI:17495"/>
        <dbReference type="ChEBI" id="CHEBI:74450"/>
        <dbReference type="ChEBI" id="CHEBI:76302"/>
    </reaction>
    <physiologicalReaction direction="left-to-right" evidence="20">
        <dbReference type="Rhea" id="RHEA:70316"/>
    </physiologicalReaction>
    <physiologicalReaction direction="right-to-left" evidence="20">
        <dbReference type="Rhea" id="RHEA:70317"/>
    </physiologicalReaction>
</comment>
<dbReference type="Pfam" id="PF17189">
    <property type="entry name" value="Glyco_hydro_30C"/>
    <property type="match status" value="1"/>
</dbReference>
<comment type="catalytic activity">
    <reaction evidence="15">
        <text>a beta-D-glucosyl-(1&lt;-&gt;1')-N-acylsphing-4-enine + cholesterol = cholesteryl 3-beta-D-glucoside + an N-acylsphing-4-enine</text>
        <dbReference type="Rhea" id="RHEA:58264"/>
        <dbReference type="ChEBI" id="CHEBI:16113"/>
        <dbReference type="ChEBI" id="CHEBI:17495"/>
        <dbReference type="ChEBI" id="CHEBI:22801"/>
        <dbReference type="ChEBI" id="CHEBI:52639"/>
    </reaction>
    <physiologicalReaction direction="left-to-right" evidence="15">
        <dbReference type="Rhea" id="RHEA:58265"/>
    </physiologicalReaction>
    <physiologicalReaction direction="right-to-left" evidence="15">
        <dbReference type="Rhea" id="RHEA:58266"/>
    </physiologicalReaction>
</comment>
<comment type="subcellular location">
    <subcellularLocation>
        <location evidence="2">Lysosome membrane</location>
        <topology evidence="2">Peripheral membrane protein</topology>
        <orientation evidence="2">Lumenal side</orientation>
    </subcellularLocation>
</comment>
<comment type="catalytic activity">
    <reaction evidence="22">
        <text>beta-D-glucosyl-N-(9Z-octadecenoyl)-sphing-4E-enine + cholesterol = N-(9Z-octadecenoyl)-sphing-4-enine + cholesteryl 3-beta-D-glucoside</text>
        <dbReference type="Rhea" id="RHEA:58324"/>
        <dbReference type="ChEBI" id="CHEBI:16113"/>
        <dbReference type="ChEBI" id="CHEBI:17495"/>
        <dbReference type="ChEBI" id="CHEBI:77996"/>
        <dbReference type="ChEBI" id="CHEBI:139140"/>
    </reaction>
    <physiologicalReaction direction="left-to-right" evidence="22">
        <dbReference type="Rhea" id="RHEA:58325"/>
    </physiologicalReaction>
    <physiologicalReaction direction="right-to-left" evidence="22">
        <dbReference type="Rhea" id="RHEA:58326"/>
    </physiologicalReaction>
</comment>
<comment type="catalytic activity">
    <reaction evidence="16">
        <text>beta-D-glucosyl-(1&lt;-&gt;1)-N-octadecanoylsphing-4-enine + cholesterol = cholesteryl 3-beta-D-glucoside + N-octadecanoylsphing-4-enine</text>
        <dbReference type="Rhea" id="RHEA:70311"/>
        <dbReference type="ChEBI" id="CHEBI:16113"/>
        <dbReference type="ChEBI" id="CHEBI:17495"/>
        <dbReference type="ChEBI" id="CHEBI:72961"/>
        <dbReference type="ChEBI" id="CHEBI:84719"/>
    </reaction>
    <physiologicalReaction direction="left-to-right" evidence="16">
        <dbReference type="Rhea" id="RHEA:70312"/>
    </physiologicalReaction>
    <physiologicalReaction direction="right-to-left" evidence="16">
        <dbReference type="Rhea" id="RHEA:70313"/>
    </physiologicalReaction>
</comment>
<evidence type="ECO:0000256" key="1">
    <source>
        <dbReference type="ARBA" id="ARBA00001013"/>
    </source>
</evidence>
<evidence type="ECO:0000256" key="15">
    <source>
        <dbReference type="ARBA" id="ARBA00048055"/>
    </source>
</evidence>
<evidence type="ECO:0000256" key="22">
    <source>
        <dbReference type="ARBA" id="ARBA00049516"/>
    </source>
</evidence>
<dbReference type="Proteomes" id="UP000694555">
    <property type="component" value="Unplaced"/>
</dbReference>
<evidence type="ECO:0000256" key="2">
    <source>
        <dbReference type="ARBA" id="ARBA00004207"/>
    </source>
</evidence>